<evidence type="ECO:0000259" key="1">
    <source>
        <dbReference type="SMART" id="SM00849"/>
    </source>
</evidence>
<dbReference type="RefSeq" id="WP_381835672.1">
    <property type="nucleotide sequence ID" value="NZ_JBHTCF010000013.1"/>
</dbReference>
<dbReference type="PANTHER" id="PTHR42951">
    <property type="entry name" value="METALLO-BETA-LACTAMASE DOMAIN-CONTAINING"/>
    <property type="match status" value="1"/>
</dbReference>
<reference evidence="3" key="1">
    <citation type="journal article" date="2019" name="Int. J. Syst. Evol. Microbiol.">
        <title>The Global Catalogue of Microorganisms (GCM) 10K type strain sequencing project: providing services to taxonomists for standard genome sequencing and annotation.</title>
        <authorList>
            <consortium name="The Broad Institute Genomics Platform"/>
            <consortium name="The Broad Institute Genome Sequencing Center for Infectious Disease"/>
            <person name="Wu L."/>
            <person name="Ma J."/>
        </authorList>
    </citation>
    <scope>NUCLEOTIDE SEQUENCE [LARGE SCALE GENOMIC DNA]</scope>
    <source>
        <strain evidence="3">SYNS20</strain>
    </source>
</reference>
<organism evidence="2 3">
    <name type="scientific">Streptomyces monticola</name>
    <dbReference type="NCBI Taxonomy" id="2666263"/>
    <lineage>
        <taxon>Bacteria</taxon>
        <taxon>Bacillati</taxon>
        <taxon>Actinomycetota</taxon>
        <taxon>Actinomycetes</taxon>
        <taxon>Kitasatosporales</taxon>
        <taxon>Streptomycetaceae</taxon>
        <taxon>Streptomyces</taxon>
    </lineage>
</organism>
<sequence length="240" mass="25033">MDVIEVVPRLHLLRFPVGQAYLWRDGAELTLIDAGPAGAGRTIADAVRTLGHDPGDVRRIVLTHFHEDHMGGAGEFAALSGAPVFAHHLDAPFVRGEVPGPRPVLEEWELPVRAEAQPTLAAHQNAPAPAPVRDLRELADGDVLDFGGGARVVAAPGHTDGSIALHLPHPGVLFAGDAVAASPVDGQVMLGVFNLDRERALASFRKLAALDTRVACSGHGAPVTEDAAALRASADGYAAL</sequence>
<dbReference type="InterPro" id="IPR036866">
    <property type="entry name" value="RibonucZ/Hydroxyglut_hydro"/>
</dbReference>
<dbReference type="Gene3D" id="3.60.15.10">
    <property type="entry name" value="Ribonuclease Z/Hydroxyacylglutathione hydrolase-like"/>
    <property type="match status" value="1"/>
</dbReference>
<protein>
    <submittedName>
        <fullName evidence="2">MBL fold metallo-hydrolase</fullName>
    </submittedName>
</protein>
<dbReference type="CDD" id="cd07721">
    <property type="entry name" value="yflN-like_MBL-fold"/>
    <property type="match status" value="1"/>
</dbReference>
<evidence type="ECO:0000313" key="3">
    <source>
        <dbReference type="Proteomes" id="UP001596523"/>
    </source>
</evidence>
<gene>
    <name evidence="2" type="ORF">ACFQVC_27040</name>
</gene>
<dbReference type="SMART" id="SM00849">
    <property type="entry name" value="Lactamase_B"/>
    <property type="match status" value="1"/>
</dbReference>
<dbReference type="Pfam" id="PF00753">
    <property type="entry name" value="Lactamase_B"/>
    <property type="match status" value="1"/>
</dbReference>
<name>A0ABW2JNY7_9ACTN</name>
<dbReference type="Proteomes" id="UP001596523">
    <property type="component" value="Unassembled WGS sequence"/>
</dbReference>
<dbReference type="EMBL" id="JBHTCF010000013">
    <property type="protein sequence ID" value="MFC7307869.1"/>
    <property type="molecule type" value="Genomic_DNA"/>
</dbReference>
<accession>A0ABW2JNY7</accession>
<dbReference type="InterPro" id="IPR050855">
    <property type="entry name" value="NDM-1-like"/>
</dbReference>
<dbReference type="SUPFAM" id="SSF56281">
    <property type="entry name" value="Metallo-hydrolase/oxidoreductase"/>
    <property type="match status" value="1"/>
</dbReference>
<dbReference type="InterPro" id="IPR001279">
    <property type="entry name" value="Metallo-B-lactamas"/>
</dbReference>
<proteinExistence type="predicted"/>
<feature type="domain" description="Metallo-beta-lactamase" evidence="1">
    <location>
        <begin position="17"/>
        <end position="219"/>
    </location>
</feature>
<evidence type="ECO:0000313" key="2">
    <source>
        <dbReference type="EMBL" id="MFC7307869.1"/>
    </source>
</evidence>
<keyword evidence="3" id="KW-1185">Reference proteome</keyword>
<comment type="caution">
    <text evidence="2">The sequence shown here is derived from an EMBL/GenBank/DDBJ whole genome shotgun (WGS) entry which is preliminary data.</text>
</comment>